<dbReference type="InterPro" id="IPR011109">
    <property type="entry name" value="DNA_bind_recombinase_dom"/>
</dbReference>
<dbReference type="AlphaFoldDB" id="A0A6L9UGT8"/>
<protein>
    <submittedName>
        <fullName evidence="2">Recombinase family protein</fullName>
    </submittedName>
</protein>
<dbReference type="Gene3D" id="3.90.1750.20">
    <property type="entry name" value="Putative Large Serine Recombinase, Chain B, Domain 2"/>
    <property type="match status" value="1"/>
</dbReference>
<dbReference type="Pfam" id="PF00239">
    <property type="entry name" value="Resolvase"/>
    <property type="match status" value="1"/>
</dbReference>
<proteinExistence type="predicted"/>
<dbReference type="EMBL" id="WUEY01000018">
    <property type="protein sequence ID" value="NEI73366.1"/>
    <property type="molecule type" value="Genomic_DNA"/>
</dbReference>
<feature type="domain" description="Recombinase" evidence="1">
    <location>
        <begin position="144"/>
        <end position="267"/>
    </location>
</feature>
<reference evidence="2 3" key="1">
    <citation type="submission" date="2019-12" db="EMBL/GenBank/DDBJ databases">
        <title>Rhizobium genotypes associated with high levels of biological nitrogen fixation by grain legumes in a temperate-maritime cropping system.</title>
        <authorList>
            <person name="Maluk M."/>
            <person name="Francesc Ferrando Molina F."/>
            <person name="Lopez Del Egido L."/>
            <person name="Lafos M."/>
            <person name="Langarica-Fuentes A."/>
            <person name="Gebre Yohannes G."/>
            <person name="Young M.W."/>
            <person name="Martin P."/>
            <person name="Gantlett R."/>
            <person name="Kenicer G."/>
            <person name="Hawes C."/>
            <person name="Begg G.S."/>
            <person name="Quilliam R.S."/>
            <person name="Squire G.R."/>
            <person name="Poole P.S."/>
            <person name="Young P.W."/>
            <person name="Iannetta P.M."/>
            <person name="James E.K."/>
        </authorList>
    </citation>
    <scope>NUCLEOTIDE SEQUENCE [LARGE SCALE GENOMIC DNA]</scope>
    <source>
        <strain evidence="2 3">JHI1118</strain>
    </source>
</reference>
<dbReference type="RefSeq" id="WP_163991629.1">
    <property type="nucleotide sequence ID" value="NZ_WUEY01000018.1"/>
</dbReference>
<dbReference type="Pfam" id="PF07508">
    <property type="entry name" value="Recombinase"/>
    <property type="match status" value="1"/>
</dbReference>
<comment type="caution">
    <text evidence="2">The sequence shown here is derived from an EMBL/GenBank/DDBJ whole genome shotgun (WGS) entry which is preliminary data.</text>
</comment>
<dbReference type="PROSITE" id="PS51737">
    <property type="entry name" value="RECOMBINASE_DNA_BIND"/>
    <property type="match status" value="1"/>
</dbReference>
<dbReference type="InterPro" id="IPR036162">
    <property type="entry name" value="Resolvase-like_N_sf"/>
</dbReference>
<organism evidence="2 3">
    <name type="scientific">Rhizobium lusitanum</name>
    <dbReference type="NCBI Taxonomy" id="293958"/>
    <lineage>
        <taxon>Bacteria</taxon>
        <taxon>Pseudomonadati</taxon>
        <taxon>Pseudomonadota</taxon>
        <taxon>Alphaproteobacteria</taxon>
        <taxon>Hyphomicrobiales</taxon>
        <taxon>Rhizobiaceae</taxon>
        <taxon>Rhizobium/Agrobacterium group</taxon>
        <taxon>Rhizobium</taxon>
    </lineage>
</organism>
<dbReference type="PANTHER" id="PTHR30461:SF23">
    <property type="entry name" value="DNA RECOMBINASE-RELATED"/>
    <property type="match status" value="1"/>
</dbReference>
<evidence type="ECO:0000313" key="2">
    <source>
        <dbReference type="EMBL" id="NEI73366.1"/>
    </source>
</evidence>
<accession>A0A6L9UGT8</accession>
<dbReference type="InterPro" id="IPR038109">
    <property type="entry name" value="DNA_bind_recomb_sf"/>
</dbReference>
<evidence type="ECO:0000313" key="3">
    <source>
        <dbReference type="Proteomes" id="UP000483035"/>
    </source>
</evidence>
<dbReference type="GO" id="GO:0000150">
    <property type="term" value="F:DNA strand exchange activity"/>
    <property type="evidence" value="ECO:0007669"/>
    <property type="project" value="InterPro"/>
</dbReference>
<dbReference type="Proteomes" id="UP000483035">
    <property type="component" value="Unassembled WGS sequence"/>
</dbReference>
<gene>
    <name evidence="2" type="ORF">GR212_27815</name>
</gene>
<dbReference type="InterPro" id="IPR006119">
    <property type="entry name" value="Resolv_N"/>
</dbReference>
<dbReference type="SMART" id="SM00857">
    <property type="entry name" value="Resolvase"/>
    <property type="match status" value="1"/>
</dbReference>
<dbReference type="Gene3D" id="3.40.50.1390">
    <property type="entry name" value="Resolvase, N-terminal catalytic domain"/>
    <property type="match status" value="1"/>
</dbReference>
<evidence type="ECO:0000259" key="1">
    <source>
        <dbReference type="PROSITE" id="PS51737"/>
    </source>
</evidence>
<dbReference type="PANTHER" id="PTHR30461">
    <property type="entry name" value="DNA-INVERTASE FROM LAMBDOID PROPHAGE"/>
    <property type="match status" value="1"/>
</dbReference>
<dbReference type="GO" id="GO:0003677">
    <property type="term" value="F:DNA binding"/>
    <property type="evidence" value="ECO:0007669"/>
    <property type="project" value="InterPro"/>
</dbReference>
<name>A0A6L9UGT8_9HYPH</name>
<dbReference type="InterPro" id="IPR050639">
    <property type="entry name" value="SSR_resolvase"/>
</dbReference>
<sequence length="272" mass="30458">MTKKVVSYARAARKTGEGSVVEQIERGKAFAAARGWALVGCFTDAENNDALFKARPGIRSLCAYMDREPVDIVLCDAPLNVSDNRTHVTRFLNELGRREIELWSTAMTERVTPHNLPHIDHGIDQAKATSAHCPENDQRVRPAGYGYKLSSGIDAAGRRIVGYRVVHPEQAEVIRRIFRLYAAGRSPRDIASTLNAEGIEGPDSRPWCEEAIAGNRARGTGILNNTLYVGMRQNADGEFDGYVPALRIVSDELWHRVRQQQANVRRRYSRSW</sequence>